<sequence length="292" mass="32445">MNHAPVINALRDACTRIAFLTTRSSDLILKKTTLALGLAGALAALPAQADDDRFVFRIGAMHADAQGTLSAGTQFAGQPYRFEQDFDFGGAELVPRGEGLFKFGDRHRLLFNYFNYDKDRRETLDQAISFDDITIPAGSFAKAEAQFELAGAVYDYAVVETPTTSLGLQIGVQYAKLEARLHAEAGPYRYQDRAGDDSYAPVVGLRWTASPNDRWRFVVQGQYLNADWGNFGDYEGDISRANAIAEYRFTERFGVHLGYDWFRIDANRSGRDGMLGLDQRFKGPIAGVTFAF</sequence>
<evidence type="ECO:0000313" key="2">
    <source>
        <dbReference type="Proteomes" id="UP000315167"/>
    </source>
</evidence>
<protein>
    <recommendedName>
        <fullName evidence="3">Outer membrane protein with beta-barrel domain</fullName>
    </recommendedName>
</protein>
<proteinExistence type="predicted"/>
<dbReference type="EMBL" id="VLKN01000001">
    <property type="protein sequence ID" value="TWI06029.1"/>
    <property type="molecule type" value="Genomic_DNA"/>
</dbReference>
<dbReference type="SUPFAM" id="SSF56935">
    <property type="entry name" value="Porins"/>
    <property type="match status" value="1"/>
</dbReference>
<evidence type="ECO:0008006" key="3">
    <source>
        <dbReference type="Google" id="ProtNLM"/>
    </source>
</evidence>
<keyword evidence="2" id="KW-1185">Reference proteome</keyword>
<accession>A0A562LEB6</accession>
<dbReference type="AlphaFoldDB" id="A0A562LEB6"/>
<name>A0A562LEB6_9GAMM</name>
<evidence type="ECO:0000313" key="1">
    <source>
        <dbReference type="EMBL" id="TWI06029.1"/>
    </source>
</evidence>
<gene>
    <name evidence="1" type="ORF">IP90_00291</name>
</gene>
<dbReference type="Proteomes" id="UP000315167">
    <property type="component" value="Unassembled WGS sequence"/>
</dbReference>
<reference evidence="1 2" key="1">
    <citation type="journal article" date="2015" name="Stand. Genomic Sci.">
        <title>Genomic Encyclopedia of Bacterial and Archaeal Type Strains, Phase III: the genomes of soil and plant-associated and newly described type strains.</title>
        <authorList>
            <person name="Whitman W.B."/>
            <person name="Woyke T."/>
            <person name="Klenk H.P."/>
            <person name="Zhou Y."/>
            <person name="Lilburn T.G."/>
            <person name="Beck B.J."/>
            <person name="De Vos P."/>
            <person name="Vandamme P."/>
            <person name="Eisen J.A."/>
            <person name="Garrity G."/>
            <person name="Hugenholtz P."/>
            <person name="Kyrpides N.C."/>
        </authorList>
    </citation>
    <scope>NUCLEOTIDE SEQUENCE [LARGE SCALE GENOMIC DNA]</scope>
    <source>
        <strain evidence="1 2">CGMCC 1.10821</strain>
    </source>
</reference>
<organism evidence="1 2">
    <name type="scientific">Luteimonas cucumeris</name>
    <dbReference type="NCBI Taxonomy" id="985012"/>
    <lineage>
        <taxon>Bacteria</taxon>
        <taxon>Pseudomonadati</taxon>
        <taxon>Pseudomonadota</taxon>
        <taxon>Gammaproteobacteria</taxon>
        <taxon>Lysobacterales</taxon>
        <taxon>Lysobacteraceae</taxon>
        <taxon>Luteimonas</taxon>
    </lineage>
</organism>
<comment type="caution">
    <text evidence="1">The sequence shown here is derived from an EMBL/GenBank/DDBJ whole genome shotgun (WGS) entry which is preliminary data.</text>
</comment>